<feature type="domain" description="Isochorismatase-like" evidence="1">
    <location>
        <begin position="17"/>
        <end position="165"/>
    </location>
</feature>
<accession>A8G403</accession>
<gene>
    <name evidence="2" type="primary">pncA</name>
    <name evidence="2" type="ordered locus">P9215_07191</name>
</gene>
<protein>
    <submittedName>
        <fullName evidence="2">Isochorismatase hydrolase family protein</fullName>
    </submittedName>
</protein>
<dbReference type="Gene3D" id="3.40.50.850">
    <property type="entry name" value="Isochorismatase-like"/>
    <property type="match status" value="1"/>
</dbReference>
<organism evidence="2 3">
    <name type="scientific">Prochlorococcus marinus (strain MIT 9215)</name>
    <dbReference type="NCBI Taxonomy" id="93060"/>
    <lineage>
        <taxon>Bacteria</taxon>
        <taxon>Bacillati</taxon>
        <taxon>Cyanobacteriota</taxon>
        <taxon>Cyanophyceae</taxon>
        <taxon>Synechococcales</taxon>
        <taxon>Prochlorococcaceae</taxon>
        <taxon>Prochlorococcus</taxon>
    </lineage>
</organism>
<name>A8G403_PROM2</name>
<dbReference type="PANTHER" id="PTHR14119:SF3">
    <property type="entry name" value="ISOCHORISMATASE DOMAIN-CONTAINING PROTEIN 2"/>
    <property type="match status" value="1"/>
</dbReference>
<dbReference type="Proteomes" id="UP000002014">
    <property type="component" value="Chromosome"/>
</dbReference>
<dbReference type="eggNOG" id="COG1335">
    <property type="taxonomic scope" value="Bacteria"/>
</dbReference>
<dbReference type="InterPro" id="IPR050993">
    <property type="entry name" value="Isochorismatase_domain"/>
</dbReference>
<dbReference type="OrthoDB" id="9789777at2"/>
<dbReference type="EMBL" id="CP000825">
    <property type="protein sequence ID" value="ABV50334.1"/>
    <property type="molecule type" value="Genomic_DNA"/>
</dbReference>
<evidence type="ECO:0000313" key="3">
    <source>
        <dbReference type="Proteomes" id="UP000002014"/>
    </source>
</evidence>
<dbReference type="HOGENOM" id="CLU_066901_0_1_3"/>
<dbReference type="PANTHER" id="PTHR14119">
    <property type="entry name" value="HYDROLASE"/>
    <property type="match status" value="1"/>
</dbReference>
<dbReference type="RefSeq" id="WP_012007451.1">
    <property type="nucleotide sequence ID" value="NC_009840.1"/>
</dbReference>
<evidence type="ECO:0000313" key="2">
    <source>
        <dbReference type="EMBL" id="ABV50334.1"/>
    </source>
</evidence>
<proteinExistence type="predicted"/>
<dbReference type="InterPro" id="IPR036380">
    <property type="entry name" value="Isochorismatase-like_sf"/>
</dbReference>
<keyword evidence="2" id="KW-0378">Hydrolase</keyword>
<evidence type="ECO:0000259" key="1">
    <source>
        <dbReference type="Pfam" id="PF00857"/>
    </source>
</evidence>
<dbReference type="KEGG" id="pmh:P9215_07191"/>
<reference evidence="2 3" key="1">
    <citation type="journal article" date="2007" name="PLoS Genet.">
        <title>Patterns and implications of gene gain and loss in the evolution of Prochlorococcus.</title>
        <authorList>
            <person name="Kettler G.C."/>
            <person name="Martiny A.C."/>
            <person name="Huang K."/>
            <person name="Zucker J."/>
            <person name="Coleman M.L."/>
            <person name="Rodrigue S."/>
            <person name="Chen F."/>
            <person name="Lapidus A."/>
            <person name="Ferriera S."/>
            <person name="Johnson J."/>
            <person name="Steglich C."/>
            <person name="Church G.M."/>
            <person name="Richardson P."/>
            <person name="Chisholm S.W."/>
        </authorList>
    </citation>
    <scope>NUCLEOTIDE SEQUENCE [LARGE SCALE GENOMIC DNA]</scope>
    <source>
        <strain evidence="2 3">MIT 9215</strain>
    </source>
</reference>
<dbReference type="AlphaFoldDB" id="A8G403"/>
<dbReference type="GO" id="GO:0016787">
    <property type="term" value="F:hydrolase activity"/>
    <property type="evidence" value="ECO:0007669"/>
    <property type="project" value="UniProtKB-KW"/>
</dbReference>
<dbReference type="Pfam" id="PF00857">
    <property type="entry name" value="Isochorismatase"/>
    <property type="match status" value="1"/>
</dbReference>
<dbReference type="SUPFAM" id="SSF52499">
    <property type="entry name" value="Isochorismatase-like hydrolases"/>
    <property type="match status" value="1"/>
</dbReference>
<dbReference type="InterPro" id="IPR000868">
    <property type="entry name" value="Isochorismatase-like_dom"/>
</dbReference>
<sequence length="188" mass="21412">MKGHAKSANKLSPKVNALLIIDVQEKIIRAVFNKDLITKNIKKLIAAYQILEENIFISEQNPFKLGATIPELLPKSGFKKIEKMEFSLANIQEFLKELRNKKITNLIVCGIETHICIQQTVLDCLQKGFEVILVSDAMSSRNRVDHEIALQRMIQMGAILTTTESIIFELCKTADREEFKEIRNIIIS</sequence>
<dbReference type="CDD" id="cd01012">
    <property type="entry name" value="YcaC_related"/>
    <property type="match status" value="1"/>
</dbReference>
<dbReference type="STRING" id="93060.P9215_07191"/>